<gene>
    <name evidence="9" type="ORF">N7482_010221</name>
</gene>
<feature type="compositionally biased region" description="Basic and acidic residues" evidence="7">
    <location>
        <begin position="249"/>
        <end position="263"/>
    </location>
</feature>
<dbReference type="PANTHER" id="PTHR10920">
    <property type="entry name" value="RIBOSOMAL RNA METHYLTRANSFERASE"/>
    <property type="match status" value="1"/>
</dbReference>
<dbReference type="Pfam" id="PF01728">
    <property type="entry name" value="FtsJ"/>
    <property type="match status" value="1"/>
</dbReference>
<dbReference type="RefSeq" id="XP_056538302.1">
    <property type="nucleotide sequence ID" value="XM_056692345.1"/>
</dbReference>
<dbReference type="InterPro" id="IPR015507">
    <property type="entry name" value="rRNA-MeTfrase_E"/>
</dbReference>
<dbReference type="InterPro" id="IPR050082">
    <property type="entry name" value="RNA_methyltr_RlmE"/>
</dbReference>
<reference evidence="9" key="2">
    <citation type="journal article" date="2023" name="IMA Fungus">
        <title>Comparative genomic study of the Penicillium genus elucidates a diverse pangenome and 15 lateral gene transfer events.</title>
        <authorList>
            <person name="Petersen C."/>
            <person name="Sorensen T."/>
            <person name="Nielsen M.R."/>
            <person name="Sondergaard T.E."/>
            <person name="Sorensen J.L."/>
            <person name="Fitzpatrick D.A."/>
            <person name="Frisvad J.C."/>
            <person name="Nielsen K.L."/>
        </authorList>
    </citation>
    <scope>NUCLEOTIDE SEQUENCE</scope>
    <source>
        <strain evidence="9">IBT 26290</strain>
    </source>
</reference>
<evidence type="ECO:0000256" key="3">
    <source>
        <dbReference type="ARBA" id="ARBA00022603"/>
    </source>
</evidence>
<evidence type="ECO:0000259" key="8">
    <source>
        <dbReference type="Pfam" id="PF01728"/>
    </source>
</evidence>
<feature type="region of interest" description="Disordered" evidence="7">
    <location>
        <begin position="210"/>
        <end position="234"/>
    </location>
</feature>
<keyword evidence="10" id="KW-1185">Reference proteome</keyword>
<evidence type="ECO:0000313" key="10">
    <source>
        <dbReference type="Proteomes" id="UP001149163"/>
    </source>
</evidence>
<name>A0A9W9LDU8_9EURO</name>
<evidence type="ECO:0000256" key="6">
    <source>
        <dbReference type="ARBA" id="ARBA00041184"/>
    </source>
</evidence>
<comment type="caution">
    <text evidence="9">The sequence shown here is derived from an EMBL/GenBank/DDBJ whole genome shotgun (WGS) entry which is preliminary data.</text>
</comment>
<evidence type="ECO:0000256" key="5">
    <source>
        <dbReference type="ARBA" id="ARBA00022691"/>
    </source>
</evidence>
<dbReference type="GO" id="GO:0005739">
    <property type="term" value="C:mitochondrion"/>
    <property type="evidence" value="ECO:0007669"/>
    <property type="project" value="TreeGrafter"/>
</dbReference>
<organism evidence="9 10">
    <name type="scientific">Penicillium canariense</name>
    <dbReference type="NCBI Taxonomy" id="189055"/>
    <lineage>
        <taxon>Eukaryota</taxon>
        <taxon>Fungi</taxon>
        <taxon>Dikarya</taxon>
        <taxon>Ascomycota</taxon>
        <taxon>Pezizomycotina</taxon>
        <taxon>Eurotiomycetes</taxon>
        <taxon>Eurotiomycetidae</taxon>
        <taxon>Eurotiales</taxon>
        <taxon>Aspergillaceae</taxon>
        <taxon>Penicillium</taxon>
    </lineage>
</organism>
<dbReference type="GO" id="GO:0008650">
    <property type="term" value="F:rRNA (uridine-2'-O-)-methyltransferase activity"/>
    <property type="evidence" value="ECO:0007669"/>
    <property type="project" value="TreeGrafter"/>
</dbReference>
<comment type="similarity">
    <text evidence="1">Belongs to the class I-like SAM-binding methyltransferase superfamily. RNA methyltransferase RlmE family.</text>
</comment>
<feature type="domain" description="Ribosomal RNA methyltransferase FtsJ" evidence="8">
    <location>
        <begin position="614"/>
        <end position="837"/>
    </location>
</feature>
<proteinExistence type="inferred from homology"/>
<dbReference type="Gene3D" id="3.40.50.150">
    <property type="entry name" value="Vaccinia Virus protein VP39"/>
    <property type="match status" value="1"/>
</dbReference>
<feature type="region of interest" description="Disordered" evidence="7">
    <location>
        <begin position="248"/>
        <end position="479"/>
    </location>
</feature>
<dbReference type="PANTHER" id="PTHR10920:SF18">
    <property type="entry name" value="RRNA METHYLTRANSFERASE 2, MITOCHONDRIAL"/>
    <property type="match status" value="1"/>
</dbReference>
<evidence type="ECO:0000256" key="2">
    <source>
        <dbReference type="ARBA" id="ARBA00022552"/>
    </source>
</evidence>
<reference evidence="9" key="1">
    <citation type="submission" date="2022-11" db="EMBL/GenBank/DDBJ databases">
        <authorList>
            <person name="Petersen C."/>
        </authorList>
    </citation>
    <scope>NUCLEOTIDE SEQUENCE</scope>
    <source>
        <strain evidence="9">IBT 26290</strain>
    </source>
</reference>
<evidence type="ECO:0000256" key="4">
    <source>
        <dbReference type="ARBA" id="ARBA00022679"/>
    </source>
</evidence>
<feature type="region of interest" description="Disordered" evidence="7">
    <location>
        <begin position="698"/>
        <end position="734"/>
    </location>
</feature>
<evidence type="ECO:0000256" key="1">
    <source>
        <dbReference type="ARBA" id="ARBA00009258"/>
    </source>
</evidence>
<dbReference type="InterPro" id="IPR029063">
    <property type="entry name" value="SAM-dependent_MTases_sf"/>
</dbReference>
<dbReference type="SUPFAM" id="SSF53335">
    <property type="entry name" value="S-adenosyl-L-methionine-dependent methyltransferases"/>
    <property type="match status" value="1"/>
</dbReference>
<dbReference type="InterPro" id="IPR002877">
    <property type="entry name" value="RNA_MeTrfase_FtsJ_dom"/>
</dbReference>
<evidence type="ECO:0000313" key="9">
    <source>
        <dbReference type="EMBL" id="KAJ5150969.1"/>
    </source>
</evidence>
<dbReference type="EMBL" id="JAPQKN010000008">
    <property type="protein sequence ID" value="KAJ5150969.1"/>
    <property type="molecule type" value="Genomic_DNA"/>
</dbReference>
<keyword evidence="3" id="KW-0489">Methyltransferase</keyword>
<accession>A0A9W9LDU8</accession>
<dbReference type="GeneID" id="81431521"/>
<protein>
    <recommendedName>
        <fullName evidence="6">rRNA methyltransferase 2, mitochondrial</fullName>
    </recommendedName>
</protein>
<keyword evidence="5" id="KW-0949">S-adenosyl-L-methionine</keyword>
<dbReference type="OrthoDB" id="20105at2759"/>
<dbReference type="HAMAP" id="MF_01547">
    <property type="entry name" value="RNA_methyltr_E"/>
    <property type="match status" value="1"/>
</dbReference>
<dbReference type="AlphaFoldDB" id="A0A9W9LDU8"/>
<evidence type="ECO:0000256" key="7">
    <source>
        <dbReference type="SAM" id="MobiDB-lite"/>
    </source>
</evidence>
<dbReference type="Proteomes" id="UP001149163">
    <property type="component" value="Unassembled WGS sequence"/>
</dbReference>
<keyword evidence="4" id="KW-0808">Transferase</keyword>
<keyword evidence="2" id="KW-0698">rRNA processing</keyword>
<sequence>MAGATEASLLDCEMSIKTARLEKQYEKAIADSARLLDTERDRVRRMEHLLLQFDRDALWSQLDQANERLLGFTRVQSEARLQLDEAFQEIDRLDQYVQASSSEIERLKEELATLHNTSRGYSTLLTEKLHLSRELSNLKSELERLQTQDSSQQAMVAEKHAMERQLNSLELQLENEKHSHERTRAKSSAQAAQITTLTCKIEELQSDVTREQRAKQQHERDGKQQNAGWEKERSVLEGKLETLRGQLRSTKDKLQEAQHDLQQRRSNIRGSEGDGAEPRSRMVPLQRPGPSADPYGGVTIATPGAVRVQEKPKRQSALPGDKSAFSITPFLNRTGAAPRDTSMSSDVDEEEIEQAVKESHTSMRKPGGADDPSDPELSPSDSAGPTRALTKAKAGKTKPLARVGPPAASKVAKESKQHLSHPVRNIPLAEPEDQLHDGLAEQGPAKAKRRKLGSQRERNLFEDEDENEDIPDLRKPGRKLTLGAGRSSVLAAPLSSAASGGDRLARGGGFGAAVGFSPLKRDRMRYALGARQVERVSASRAGRFCRQNTFPSSSAKARPPLSSYYVMFTFSSAQPRAVWGLGLFGQIRQASSKRWQARQHKDQFTREATVQGLKSRAAFKLLQIDEKYRIFRSGQTVVDLGYAPGSWSQVAASRTQPNGRVLGVDIIPAQPPKGVSTIQGNFLAPQVQAYIQEFLRNPNRGRPRQAGAIDDANPSLLEPASNADADAARTADERQERTVDVVLSDMSAPWHQTSGFWKRSLSNPYNRMMNTSGNNFRDHAGSMDLCHSALRFSSDVLKAGGHFVCKFYQGAEDKELEKQLKDLFQKVHRLKPESSRSVRLVFSQAPLAIS</sequence>